<sequence>MPVSSKIIGVDLVPIQPIPRVKTFAADITTDKCRMLIKNELNGVKADVILNDGAPNVGAAWSIDEYNQAQLCLKAFSLATDFLRKGGWFVTKVFRSKDYEPLKWVLSQFFKTVKSVKPEASRLESAEIFIVAQSYLAPDKIDPKFLDPKHVFSEVEQPLDRNEVVAKRATGYDEGDILYTEMPVMQFIESEDPLVSLAKINKIIIDVPEIEAHPTTTSAIKALLDDIRVLGKADINQDKVKEPTEDDIEEELEAQIANAMEEERKTLKKQLKKARVTRRKLAERIVNKMHHQGDYIEQADTDLFSLKTIDNLAQLYESGRLIGDTSVTGADEHARETEAEAVQQAEDKQQEQETTAIEGLRTVKYAKRGSDKDDQHIAHLGLNETHVPDDILMDTDEEASDSESDSAISSEEDEELSEDAEEEEKEKEAALPQDLAEKRDRMIKLINRKYRREDEKEAEALEPPTKKAKQFSLFVDLDDQDELTKKKNSVKKWCESSEIKVSSDKCTHFGN</sequence>
<feature type="region of interest" description="Disordered" evidence="6">
    <location>
        <begin position="329"/>
        <end position="368"/>
    </location>
</feature>
<keyword evidence="2" id="KW-0489">Methyltransferase</keyword>
<reference evidence="9 10" key="1">
    <citation type="submission" date="2024-11" db="EMBL/GenBank/DDBJ databases">
        <title>Adaptive evolution of stress response genes in parasites aligns with host niche diversity.</title>
        <authorList>
            <person name="Hahn C."/>
            <person name="Resl P."/>
        </authorList>
    </citation>
    <scope>NUCLEOTIDE SEQUENCE [LARGE SCALE GENOMIC DNA]</scope>
    <source>
        <strain evidence="9">EGGRZ-B1_66</strain>
        <tissue evidence="9">Body</tissue>
    </source>
</reference>
<evidence type="ECO:0000259" key="8">
    <source>
        <dbReference type="Pfam" id="PF11861"/>
    </source>
</evidence>
<dbReference type="GO" id="GO:0032259">
    <property type="term" value="P:methylation"/>
    <property type="evidence" value="ECO:0007669"/>
    <property type="project" value="UniProtKB-KW"/>
</dbReference>
<name>A0ABD2Q6B0_9PLAT</name>
<dbReference type="PANTHER" id="PTHR10920">
    <property type="entry name" value="RIBOSOMAL RNA METHYLTRANSFERASE"/>
    <property type="match status" value="1"/>
</dbReference>
<dbReference type="InterPro" id="IPR024576">
    <property type="entry name" value="rRNA_MeTfrase_Spb1_DUF3381"/>
</dbReference>
<evidence type="ECO:0000256" key="6">
    <source>
        <dbReference type="SAM" id="MobiDB-lite"/>
    </source>
</evidence>
<comment type="caution">
    <text evidence="9">The sequence shown here is derived from an EMBL/GenBank/DDBJ whole genome shotgun (WGS) entry which is preliminary data.</text>
</comment>
<keyword evidence="5" id="KW-0175">Coiled coil</keyword>
<evidence type="ECO:0000313" key="10">
    <source>
        <dbReference type="Proteomes" id="UP001626550"/>
    </source>
</evidence>
<feature type="region of interest" description="Disordered" evidence="6">
    <location>
        <begin position="397"/>
        <end position="438"/>
    </location>
</feature>
<accession>A0ABD2Q6B0</accession>
<dbReference type="EMBL" id="JBJKFK010000821">
    <property type="protein sequence ID" value="KAL3315121.1"/>
    <property type="molecule type" value="Genomic_DNA"/>
</dbReference>
<evidence type="ECO:0000313" key="9">
    <source>
        <dbReference type="EMBL" id="KAL3315121.1"/>
    </source>
</evidence>
<organism evidence="9 10">
    <name type="scientific">Cichlidogyrus casuarinus</name>
    <dbReference type="NCBI Taxonomy" id="1844966"/>
    <lineage>
        <taxon>Eukaryota</taxon>
        <taxon>Metazoa</taxon>
        <taxon>Spiralia</taxon>
        <taxon>Lophotrochozoa</taxon>
        <taxon>Platyhelminthes</taxon>
        <taxon>Monogenea</taxon>
        <taxon>Monopisthocotylea</taxon>
        <taxon>Dactylogyridea</taxon>
        <taxon>Ancyrocephalidae</taxon>
        <taxon>Cichlidogyrus</taxon>
    </lineage>
</organism>
<keyword evidence="4" id="KW-0949">S-adenosyl-L-methionine</keyword>
<dbReference type="PANTHER" id="PTHR10920:SF13">
    <property type="entry name" value="PRE-RRNA 2'-O-RIBOSE RNA METHYLTRANSFERASE FTSJ3"/>
    <property type="match status" value="1"/>
</dbReference>
<keyword evidence="10" id="KW-1185">Reference proteome</keyword>
<dbReference type="SUPFAM" id="SSF53335">
    <property type="entry name" value="S-adenosyl-L-methionine-dependent methyltransferases"/>
    <property type="match status" value="1"/>
</dbReference>
<protein>
    <submittedName>
        <fullName evidence="9">Pre-rRNA processing protein ftsj3</fullName>
    </submittedName>
</protein>
<dbReference type="Pfam" id="PF11861">
    <property type="entry name" value="DUF3381"/>
    <property type="match status" value="1"/>
</dbReference>
<evidence type="ECO:0000256" key="4">
    <source>
        <dbReference type="ARBA" id="ARBA00022691"/>
    </source>
</evidence>
<feature type="coiled-coil region" evidence="5">
    <location>
        <begin position="245"/>
        <end position="284"/>
    </location>
</feature>
<evidence type="ECO:0000259" key="7">
    <source>
        <dbReference type="Pfam" id="PF01728"/>
    </source>
</evidence>
<dbReference type="InterPro" id="IPR050082">
    <property type="entry name" value="RNA_methyltr_RlmE"/>
</dbReference>
<evidence type="ECO:0000256" key="1">
    <source>
        <dbReference type="ARBA" id="ARBA00022552"/>
    </source>
</evidence>
<keyword evidence="3" id="KW-0808">Transferase</keyword>
<dbReference type="Gene3D" id="3.40.50.150">
    <property type="entry name" value="Vaccinia Virus protein VP39"/>
    <property type="match status" value="1"/>
</dbReference>
<keyword evidence="1" id="KW-0698">rRNA processing</keyword>
<feature type="compositionally biased region" description="Acidic residues" evidence="6">
    <location>
        <begin position="397"/>
        <end position="425"/>
    </location>
</feature>
<evidence type="ECO:0000256" key="2">
    <source>
        <dbReference type="ARBA" id="ARBA00022603"/>
    </source>
</evidence>
<dbReference type="InterPro" id="IPR002877">
    <property type="entry name" value="RNA_MeTrfase_FtsJ_dom"/>
</dbReference>
<feature type="domain" description="Ribosomal RNA methyltransferase FtsJ" evidence="7">
    <location>
        <begin position="5"/>
        <end position="134"/>
    </location>
</feature>
<dbReference type="GO" id="GO:0008168">
    <property type="term" value="F:methyltransferase activity"/>
    <property type="evidence" value="ECO:0007669"/>
    <property type="project" value="UniProtKB-KW"/>
</dbReference>
<dbReference type="InterPro" id="IPR029063">
    <property type="entry name" value="SAM-dependent_MTases_sf"/>
</dbReference>
<dbReference type="Proteomes" id="UP001626550">
    <property type="component" value="Unassembled WGS sequence"/>
</dbReference>
<dbReference type="AlphaFoldDB" id="A0ABD2Q6B0"/>
<gene>
    <name evidence="9" type="primary">FTSJ3_2</name>
    <name evidence="9" type="ORF">Ciccas_006247</name>
</gene>
<dbReference type="GO" id="GO:0006364">
    <property type="term" value="P:rRNA processing"/>
    <property type="evidence" value="ECO:0007669"/>
    <property type="project" value="UniProtKB-KW"/>
</dbReference>
<proteinExistence type="predicted"/>
<evidence type="ECO:0000256" key="3">
    <source>
        <dbReference type="ARBA" id="ARBA00022679"/>
    </source>
</evidence>
<dbReference type="Pfam" id="PF01728">
    <property type="entry name" value="FtsJ"/>
    <property type="match status" value="1"/>
</dbReference>
<feature type="domain" description="DUF3381" evidence="8">
    <location>
        <begin position="167"/>
        <end position="236"/>
    </location>
</feature>
<evidence type="ECO:0000256" key="5">
    <source>
        <dbReference type="SAM" id="Coils"/>
    </source>
</evidence>